<dbReference type="GO" id="GO:0000160">
    <property type="term" value="P:phosphorelay signal transduction system"/>
    <property type="evidence" value="ECO:0007669"/>
    <property type="project" value="InterPro"/>
</dbReference>
<name>A0A0F5Q6V0_9HYPH</name>
<organism evidence="6 7">
    <name type="scientific">Devosia epidermidihirudinis</name>
    <dbReference type="NCBI Taxonomy" id="1293439"/>
    <lineage>
        <taxon>Bacteria</taxon>
        <taxon>Pseudomonadati</taxon>
        <taxon>Pseudomonadota</taxon>
        <taxon>Alphaproteobacteria</taxon>
        <taxon>Hyphomicrobiales</taxon>
        <taxon>Devosiaceae</taxon>
        <taxon>Devosia</taxon>
    </lineage>
</organism>
<evidence type="ECO:0000256" key="2">
    <source>
        <dbReference type="ARBA" id="ARBA00023015"/>
    </source>
</evidence>
<evidence type="ECO:0000313" key="7">
    <source>
        <dbReference type="Proteomes" id="UP000033411"/>
    </source>
</evidence>
<accession>A0A0F5Q6V0</accession>
<dbReference type="PROSITE" id="PS50110">
    <property type="entry name" value="RESPONSE_REGULATORY"/>
    <property type="match status" value="1"/>
</dbReference>
<evidence type="ECO:0000259" key="5">
    <source>
        <dbReference type="PROSITE" id="PS50110"/>
    </source>
</evidence>
<dbReference type="InterPro" id="IPR011006">
    <property type="entry name" value="CheY-like_superfamily"/>
</dbReference>
<dbReference type="STRING" id="1293439.WH87_13870"/>
<dbReference type="RefSeq" id="WP_046140915.1">
    <property type="nucleotide sequence ID" value="NZ_LANJ01000021.1"/>
</dbReference>
<feature type="domain" description="Response regulatory" evidence="5">
    <location>
        <begin position="5"/>
        <end position="124"/>
    </location>
</feature>
<protein>
    <recommendedName>
        <fullName evidence="5">Response regulatory domain-containing protein</fullName>
    </recommendedName>
</protein>
<dbReference type="Gene3D" id="3.40.50.2300">
    <property type="match status" value="1"/>
</dbReference>
<keyword evidence="1 4" id="KW-0597">Phosphoprotein</keyword>
<gene>
    <name evidence="6" type="ORF">WH87_13870</name>
</gene>
<evidence type="ECO:0000256" key="1">
    <source>
        <dbReference type="ARBA" id="ARBA00022553"/>
    </source>
</evidence>
<dbReference type="EMBL" id="LANJ01000021">
    <property type="protein sequence ID" value="KKC36548.1"/>
    <property type="molecule type" value="Genomic_DNA"/>
</dbReference>
<feature type="modified residue" description="4-aspartylphosphate" evidence="4">
    <location>
        <position position="54"/>
    </location>
</feature>
<dbReference type="CDD" id="cd00156">
    <property type="entry name" value="REC"/>
    <property type="match status" value="1"/>
</dbReference>
<dbReference type="OrthoDB" id="8030424at2"/>
<dbReference type="PANTHER" id="PTHR44591">
    <property type="entry name" value="STRESS RESPONSE REGULATOR PROTEIN 1"/>
    <property type="match status" value="1"/>
</dbReference>
<dbReference type="Proteomes" id="UP000033411">
    <property type="component" value="Unassembled WGS sequence"/>
</dbReference>
<dbReference type="Pfam" id="PF00072">
    <property type="entry name" value="Response_reg"/>
    <property type="match status" value="1"/>
</dbReference>
<dbReference type="SMART" id="SM00448">
    <property type="entry name" value="REC"/>
    <property type="match status" value="1"/>
</dbReference>
<dbReference type="PATRIC" id="fig|1293439.3.peg.2508"/>
<reference evidence="6 7" key="1">
    <citation type="submission" date="2015-03" db="EMBL/GenBank/DDBJ databases">
        <authorList>
            <person name="Lepp D."/>
            <person name="Hassan Y.I."/>
            <person name="Li X.-Z."/>
            <person name="Zhou T."/>
        </authorList>
    </citation>
    <scope>NUCLEOTIDE SEQUENCE [LARGE SCALE GENOMIC DNA]</scope>
    <source>
        <strain evidence="6 7">E84</strain>
    </source>
</reference>
<dbReference type="InterPro" id="IPR001789">
    <property type="entry name" value="Sig_transdc_resp-reg_receiver"/>
</dbReference>
<evidence type="ECO:0000256" key="4">
    <source>
        <dbReference type="PROSITE-ProRule" id="PRU00169"/>
    </source>
</evidence>
<dbReference type="InterPro" id="IPR050595">
    <property type="entry name" value="Bact_response_regulator"/>
</dbReference>
<sequence>MRPPRLLAVDDDPPSAELIARIAERCGFESYATSDSRGVIHLVAALQPDVVAVDIAMPHVDAVELFRQLVQQRYPGEIIIVSGQDEQMLATVKHVAQAMGLLCNHAHQKPVNYGRMREALDVTRFQGNVA</sequence>
<evidence type="ECO:0000313" key="6">
    <source>
        <dbReference type="EMBL" id="KKC36548.1"/>
    </source>
</evidence>
<keyword evidence="2" id="KW-0805">Transcription regulation</keyword>
<dbReference type="SUPFAM" id="SSF52172">
    <property type="entry name" value="CheY-like"/>
    <property type="match status" value="1"/>
</dbReference>
<evidence type="ECO:0000256" key="3">
    <source>
        <dbReference type="ARBA" id="ARBA00023163"/>
    </source>
</evidence>
<proteinExistence type="predicted"/>
<keyword evidence="3" id="KW-0804">Transcription</keyword>
<dbReference type="PANTHER" id="PTHR44591:SF3">
    <property type="entry name" value="RESPONSE REGULATORY DOMAIN-CONTAINING PROTEIN"/>
    <property type="match status" value="1"/>
</dbReference>
<dbReference type="AlphaFoldDB" id="A0A0F5Q6V0"/>
<comment type="caution">
    <text evidence="6">The sequence shown here is derived from an EMBL/GenBank/DDBJ whole genome shotgun (WGS) entry which is preliminary data.</text>
</comment>
<keyword evidence="7" id="KW-1185">Reference proteome</keyword>